<proteinExistence type="predicted"/>
<gene>
    <name evidence="1" type="ORF">Tco_0978233</name>
</gene>
<reference evidence="1" key="2">
    <citation type="submission" date="2022-01" db="EMBL/GenBank/DDBJ databases">
        <authorList>
            <person name="Yamashiro T."/>
            <person name="Shiraishi A."/>
            <person name="Satake H."/>
            <person name="Nakayama K."/>
        </authorList>
    </citation>
    <scope>NUCLEOTIDE SEQUENCE</scope>
</reference>
<name>A0ABQ5EMD5_9ASTR</name>
<keyword evidence="2" id="KW-1185">Reference proteome</keyword>
<evidence type="ECO:0000313" key="1">
    <source>
        <dbReference type="EMBL" id="GJT52076.1"/>
    </source>
</evidence>
<accession>A0ABQ5EMD5</accession>
<organism evidence="1 2">
    <name type="scientific">Tanacetum coccineum</name>
    <dbReference type="NCBI Taxonomy" id="301880"/>
    <lineage>
        <taxon>Eukaryota</taxon>
        <taxon>Viridiplantae</taxon>
        <taxon>Streptophyta</taxon>
        <taxon>Embryophyta</taxon>
        <taxon>Tracheophyta</taxon>
        <taxon>Spermatophyta</taxon>
        <taxon>Magnoliopsida</taxon>
        <taxon>eudicotyledons</taxon>
        <taxon>Gunneridae</taxon>
        <taxon>Pentapetalae</taxon>
        <taxon>asterids</taxon>
        <taxon>campanulids</taxon>
        <taxon>Asterales</taxon>
        <taxon>Asteraceae</taxon>
        <taxon>Asteroideae</taxon>
        <taxon>Anthemideae</taxon>
        <taxon>Anthemidinae</taxon>
        <taxon>Tanacetum</taxon>
    </lineage>
</organism>
<reference evidence="1" key="1">
    <citation type="journal article" date="2022" name="Int. J. Mol. Sci.">
        <title>Draft Genome of Tanacetum Coccineum: Genomic Comparison of Closely Related Tanacetum-Family Plants.</title>
        <authorList>
            <person name="Yamashiro T."/>
            <person name="Shiraishi A."/>
            <person name="Nakayama K."/>
            <person name="Satake H."/>
        </authorList>
    </citation>
    <scope>NUCLEOTIDE SEQUENCE</scope>
</reference>
<dbReference type="Proteomes" id="UP001151760">
    <property type="component" value="Unassembled WGS sequence"/>
</dbReference>
<sequence length="80" mass="9136">MIRLMHLDELIVASKSTLIKEQVIVEMGALIEELEKLKGSNDTMESATFLCKSTSNFTTGLHRNAEESHRCTLNRTRKRE</sequence>
<dbReference type="EMBL" id="BQNB010016462">
    <property type="protein sequence ID" value="GJT52076.1"/>
    <property type="molecule type" value="Genomic_DNA"/>
</dbReference>
<evidence type="ECO:0000313" key="2">
    <source>
        <dbReference type="Proteomes" id="UP001151760"/>
    </source>
</evidence>
<protein>
    <submittedName>
        <fullName evidence="1">Uncharacterized protein</fullName>
    </submittedName>
</protein>
<comment type="caution">
    <text evidence="1">The sequence shown here is derived from an EMBL/GenBank/DDBJ whole genome shotgun (WGS) entry which is preliminary data.</text>
</comment>